<dbReference type="SUPFAM" id="SSF82784">
    <property type="entry name" value="OsmC-like"/>
    <property type="match status" value="1"/>
</dbReference>
<protein>
    <recommendedName>
        <fullName evidence="3">OsmC family protein</fullName>
    </recommendedName>
</protein>
<name>X0VDL1_9ZZZZ</name>
<dbReference type="EMBL" id="BARS01021938">
    <property type="protein sequence ID" value="GAG09347.1"/>
    <property type="molecule type" value="Genomic_DNA"/>
</dbReference>
<keyword evidence="1" id="KW-1133">Transmembrane helix</keyword>
<dbReference type="AlphaFoldDB" id="X0VDL1"/>
<dbReference type="InterPro" id="IPR015946">
    <property type="entry name" value="KH_dom-like_a/b"/>
</dbReference>
<evidence type="ECO:0000256" key="1">
    <source>
        <dbReference type="SAM" id="Phobius"/>
    </source>
</evidence>
<gene>
    <name evidence="2" type="ORF">S01H1_35139</name>
</gene>
<evidence type="ECO:0000313" key="2">
    <source>
        <dbReference type="EMBL" id="GAG09347.1"/>
    </source>
</evidence>
<reference evidence="2" key="1">
    <citation type="journal article" date="2014" name="Front. Microbiol.">
        <title>High frequency of phylogenetically diverse reductive dehalogenase-homologous genes in deep subseafloor sedimentary metagenomes.</title>
        <authorList>
            <person name="Kawai M."/>
            <person name="Futagami T."/>
            <person name="Toyoda A."/>
            <person name="Takaki Y."/>
            <person name="Nishi S."/>
            <person name="Hori S."/>
            <person name="Arai W."/>
            <person name="Tsubouchi T."/>
            <person name="Morono Y."/>
            <person name="Uchiyama I."/>
            <person name="Ito T."/>
            <person name="Fujiyama A."/>
            <person name="Inagaki F."/>
            <person name="Takami H."/>
        </authorList>
    </citation>
    <scope>NUCLEOTIDE SEQUENCE</scope>
    <source>
        <strain evidence="2">Expedition CK06-06</strain>
    </source>
</reference>
<dbReference type="InterPro" id="IPR003718">
    <property type="entry name" value="OsmC/Ohr_fam"/>
</dbReference>
<organism evidence="2">
    <name type="scientific">marine sediment metagenome</name>
    <dbReference type="NCBI Taxonomy" id="412755"/>
    <lineage>
        <taxon>unclassified sequences</taxon>
        <taxon>metagenomes</taxon>
        <taxon>ecological metagenomes</taxon>
    </lineage>
</organism>
<dbReference type="Gene3D" id="3.30.300.20">
    <property type="match status" value="1"/>
</dbReference>
<evidence type="ECO:0008006" key="3">
    <source>
        <dbReference type="Google" id="ProtNLM"/>
    </source>
</evidence>
<proteinExistence type="predicted"/>
<dbReference type="Pfam" id="PF02566">
    <property type="entry name" value="OsmC"/>
    <property type="match status" value="1"/>
</dbReference>
<sequence>MSEEIKTKIGLTLDQGMLFKCDLGEMKVKDCYIDEEHPEEVDMLGPNPSRMLGLAVIGCLSASFIFCLKKRNFNVDDLDAEAEITIAKNKKGFWRVKKISVNIDVKVDNKNEKLRKRIDQCLKKFKDDKSFFEQFCTVTESVRSGIEVEVNLNI</sequence>
<accession>X0VDL1</accession>
<feature type="transmembrane region" description="Helical" evidence="1">
    <location>
        <begin position="51"/>
        <end position="68"/>
    </location>
</feature>
<comment type="caution">
    <text evidence="2">The sequence shown here is derived from an EMBL/GenBank/DDBJ whole genome shotgun (WGS) entry which is preliminary data.</text>
</comment>
<keyword evidence="1" id="KW-0812">Transmembrane</keyword>
<dbReference type="InterPro" id="IPR036102">
    <property type="entry name" value="OsmC/Ohrsf"/>
</dbReference>
<keyword evidence="1" id="KW-0472">Membrane</keyword>